<dbReference type="InterPro" id="IPR036291">
    <property type="entry name" value="NAD(P)-bd_dom_sf"/>
</dbReference>
<proteinExistence type="predicted"/>
<dbReference type="Proteomes" id="UP000198893">
    <property type="component" value="Unassembled WGS sequence"/>
</dbReference>
<dbReference type="InterPro" id="IPR050177">
    <property type="entry name" value="Lipid_A_modif_metabolic_enz"/>
</dbReference>
<dbReference type="Gene3D" id="3.40.50.720">
    <property type="entry name" value="NAD(P)-binding Rossmann-like Domain"/>
    <property type="match status" value="1"/>
</dbReference>
<dbReference type="InterPro" id="IPR001509">
    <property type="entry name" value="Epimerase_deHydtase"/>
</dbReference>
<keyword evidence="3" id="KW-1185">Reference proteome</keyword>
<dbReference type="SUPFAM" id="SSF51735">
    <property type="entry name" value="NAD(P)-binding Rossmann-fold domains"/>
    <property type="match status" value="1"/>
</dbReference>
<dbReference type="Pfam" id="PF01370">
    <property type="entry name" value="Epimerase"/>
    <property type="match status" value="1"/>
</dbReference>
<dbReference type="EMBL" id="FODS01000041">
    <property type="protein sequence ID" value="SEP22042.1"/>
    <property type="molecule type" value="Genomic_DNA"/>
</dbReference>
<evidence type="ECO:0000313" key="2">
    <source>
        <dbReference type="EMBL" id="SEP22042.1"/>
    </source>
</evidence>
<name>A0A1H8W324_9RHOB</name>
<dbReference type="OrthoDB" id="9801785at2"/>
<evidence type="ECO:0000313" key="3">
    <source>
        <dbReference type="Proteomes" id="UP000198893"/>
    </source>
</evidence>
<organism evidence="2 3">
    <name type="scientific">Salinihabitans flavidus</name>
    <dbReference type="NCBI Taxonomy" id="569882"/>
    <lineage>
        <taxon>Bacteria</taxon>
        <taxon>Pseudomonadati</taxon>
        <taxon>Pseudomonadota</taxon>
        <taxon>Alphaproteobacteria</taxon>
        <taxon>Rhodobacterales</taxon>
        <taxon>Roseobacteraceae</taxon>
        <taxon>Salinihabitans</taxon>
    </lineage>
</organism>
<reference evidence="2 3" key="1">
    <citation type="submission" date="2016-10" db="EMBL/GenBank/DDBJ databases">
        <authorList>
            <person name="de Groot N.N."/>
        </authorList>
    </citation>
    <scope>NUCLEOTIDE SEQUENCE [LARGE SCALE GENOMIC DNA]</scope>
    <source>
        <strain evidence="2 3">DSM 27842</strain>
    </source>
</reference>
<accession>A0A1H8W324</accession>
<sequence>MSSRWLVTGGAGFIGGHLTRRLAALGDAVTVLDIRVCRDAPAPGIRHVRADIRDLAALGKAMVGVDGVFHLAANADVRDCIANWASAHSTNCAGTMNVFSAAQAQGGVPVVYASSAAVYGDRSGEVCHESLPERPISPYGADKVSCEHHARAFWRIHGLPSAGLRLFNVYGNGQDPTSPYSSVLAQFCRNKRLDRPNQIFGDGEQTRDFIHVLDVVQAFVAAMKRLRNIPESWVSNVCTGHSVSLLEVSRIIDVQFGGNRKEPRFAPARLGDIKHSKGCTSQMLQLLGLRQPITLREGLTRSLDDPLLSREAI</sequence>
<dbReference type="AlphaFoldDB" id="A0A1H8W324"/>
<dbReference type="RefSeq" id="WP_093120619.1">
    <property type="nucleotide sequence ID" value="NZ_FODS01000041.1"/>
</dbReference>
<feature type="domain" description="NAD-dependent epimerase/dehydratase" evidence="1">
    <location>
        <begin position="5"/>
        <end position="237"/>
    </location>
</feature>
<dbReference type="STRING" id="569882.SAMN04490248_14113"/>
<dbReference type="Gene3D" id="3.90.25.10">
    <property type="entry name" value="UDP-galactose 4-epimerase, domain 1"/>
    <property type="match status" value="1"/>
</dbReference>
<dbReference type="PANTHER" id="PTHR43245:SF53">
    <property type="entry name" value="EPIMERASE-RELATED"/>
    <property type="match status" value="1"/>
</dbReference>
<protein>
    <submittedName>
        <fullName evidence="2">UDP-glucose 4-epimerase</fullName>
    </submittedName>
</protein>
<dbReference type="PANTHER" id="PTHR43245">
    <property type="entry name" value="BIFUNCTIONAL POLYMYXIN RESISTANCE PROTEIN ARNA"/>
    <property type="match status" value="1"/>
</dbReference>
<gene>
    <name evidence="2" type="ORF">SAMN04490248_14113</name>
</gene>
<evidence type="ECO:0000259" key="1">
    <source>
        <dbReference type="Pfam" id="PF01370"/>
    </source>
</evidence>